<keyword evidence="6" id="KW-0406">Ion transport</keyword>
<gene>
    <name evidence="10" type="primary">bglH_4</name>
    <name evidence="10" type="ORF">NCTC9617_03970</name>
</gene>
<keyword evidence="9" id="KW-0998">Cell outer membrane</keyword>
<dbReference type="InterPro" id="IPR050286">
    <property type="entry name" value="G_neg_Bact_CarbUptk_Porin"/>
</dbReference>
<protein>
    <submittedName>
        <fullName evidence="10">Maltoporin</fullName>
    </submittedName>
</protein>
<name>A0A378FS77_KLEPN</name>
<dbReference type="AlphaFoldDB" id="A0A378FS77"/>
<evidence type="ECO:0000256" key="7">
    <source>
        <dbReference type="ARBA" id="ARBA00023114"/>
    </source>
</evidence>
<evidence type="ECO:0000313" key="11">
    <source>
        <dbReference type="Proteomes" id="UP000255167"/>
    </source>
</evidence>
<evidence type="ECO:0000256" key="2">
    <source>
        <dbReference type="ARBA" id="ARBA00007055"/>
    </source>
</evidence>
<dbReference type="InterPro" id="IPR036998">
    <property type="entry name" value="Porin_LamB_sf"/>
</dbReference>
<accession>A0A378FS77</accession>
<evidence type="ECO:0000256" key="9">
    <source>
        <dbReference type="ARBA" id="ARBA00023237"/>
    </source>
</evidence>
<reference evidence="10 11" key="1">
    <citation type="submission" date="2018-06" db="EMBL/GenBank/DDBJ databases">
        <authorList>
            <consortium name="Pathogen Informatics"/>
            <person name="Doyle S."/>
        </authorList>
    </citation>
    <scope>NUCLEOTIDE SEQUENCE [LARGE SCALE GENOMIC DNA]</scope>
    <source>
        <strain evidence="10 11">NCTC9617</strain>
    </source>
</reference>
<dbReference type="GO" id="GO:0015288">
    <property type="term" value="F:porin activity"/>
    <property type="evidence" value="ECO:0007669"/>
    <property type="project" value="UniProtKB-KW"/>
</dbReference>
<keyword evidence="8" id="KW-0472">Membrane</keyword>
<proteinExistence type="inferred from homology"/>
<dbReference type="Gene3D" id="2.40.170.10">
    <property type="entry name" value="Porin, LamB type"/>
    <property type="match status" value="1"/>
</dbReference>
<dbReference type="GO" id="GO:0009279">
    <property type="term" value="C:cell outer membrane"/>
    <property type="evidence" value="ECO:0007669"/>
    <property type="project" value="UniProtKB-SubCell"/>
</dbReference>
<evidence type="ECO:0000256" key="5">
    <source>
        <dbReference type="ARBA" id="ARBA00022692"/>
    </source>
</evidence>
<keyword evidence="5" id="KW-0812">Transmembrane</keyword>
<dbReference type="GO" id="GO:0015774">
    <property type="term" value="P:polysaccharide transport"/>
    <property type="evidence" value="ECO:0007669"/>
    <property type="project" value="TreeGrafter"/>
</dbReference>
<dbReference type="SUPFAM" id="SSF56935">
    <property type="entry name" value="Porins"/>
    <property type="match status" value="1"/>
</dbReference>
<evidence type="ECO:0000256" key="1">
    <source>
        <dbReference type="ARBA" id="ARBA00004571"/>
    </source>
</evidence>
<dbReference type="PANTHER" id="PTHR38762">
    <property type="entry name" value="CRYPTIC OUTER MEMBRANE PORIN BGLH-RELATED"/>
    <property type="match status" value="1"/>
</dbReference>
<comment type="subcellular location">
    <subcellularLocation>
        <location evidence="1">Cell outer membrane</location>
        <topology evidence="1">Multi-pass membrane protein</topology>
    </subcellularLocation>
</comment>
<dbReference type="GO" id="GO:0015144">
    <property type="term" value="F:carbohydrate transmembrane transporter activity"/>
    <property type="evidence" value="ECO:0007669"/>
    <property type="project" value="TreeGrafter"/>
</dbReference>
<dbReference type="GO" id="GO:0046930">
    <property type="term" value="C:pore complex"/>
    <property type="evidence" value="ECO:0007669"/>
    <property type="project" value="UniProtKB-KW"/>
</dbReference>
<evidence type="ECO:0000256" key="4">
    <source>
        <dbReference type="ARBA" id="ARBA00022452"/>
    </source>
</evidence>
<dbReference type="GO" id="GO:0006811">
    <property type="term" value="P:monoatomic ion transport"/>
    <property type="evidence" value="ECO:0007669"/>
    <property type="project" value="UniProtKB-KW"/>
</dbReference>
<evidence type="ECO:0000313" key="10">
    <source>
        <dbReference type="EMBL" id="STW47416.1"/>
    </source>
</evidence>
<keyword evidence="4" id="KW-1134">Transmembrane beta strand</keyword>
<dbReference type="EMBL" id="UGNC01000005">
    <property type="protein sequence ID" value="STW47416.1"/>
    <property type="molecule type" value="Genomic_DNA"/>
</dbReference>
<dbReference type="Proteomes" id="UP000255167">
    <property type="component" value="Unassembled WGS sequence"/>
</dbReference>
<dbReference type="InterPro" id="IPR003192">
    <property type="entry name" value="Porin_LamB"/>
</dbReference>
<sequence>MTSLKTSIKTITYLSDIGCLEIQGASLKYNESGYKTTLFHTFKVNTSMLTSRPEIRFYATYIKAKDIDLDKAANNTTSIFEDGKNDQFAMGAQAEIWW</sequence>
<evidence type="ECO:0000256" key="3">
    <source>
        <dbReference type="ARBA" id="ARBA00022448"/>
    </source>
</evidence>
<keyword evidence="3" id="KW-0813">Transport</keyword>
<dbReference type="PANTHER" id="PTHR38762:SF1">
    <property type="entry name" value="CRYPTIC OUTER MEMBRANE PORIN BGLH-RELATED"/>
    <property type="match status" value="1"/>
</dbReference>
<organism evidence="10 11">
    <name type="scientific">Klebsiella pneumoniae</name>
    <dbReference type="NCBI Taxonomy" id="573"/>
    <lineage>
        <taxon>Bacteria</taxon>
        <taxon>Pseudomonadati</taxon>
        <taxon>Pseudomonadota</taxon>
        <taxon>Gammaproteobacteria</taxon>
        <taxon>Enterobacterales</taxon>
        <taxon>Enterobacteriaceae</taxon>
        <taxon>Klebsiella/Raoultella group</taxon>
        <taxon>Klebsiella</taxon>
        <taxon>Klebsiella pneumoniae complex</taxon>
    </lineage>
</organism>
<evidence type="ECO:0000256" key="6">
    <source>
        <dbReference type="ARBA" id="ARBA00023065"/>
    </source>
</evidence>
<comment type="similarity">
    <text evidence="2">Belongs to the porin LamB (TC 1.B.3) family.</text>
</comment>
<evidence type="ECO:0000256" key="8">
    <source>
        <dbReference type="ARBA" id="ARBA00023136"/>
    </source>
</evidence>
<keyword evidence="7" id="KW-0626">Porin</keyword>
<dbReference type="Pfam" id="PF02264">
    <property type="entry name" value="LamB"/>
    <property type="match status" value="1"/>
</dbReference>